<evidence type="ECO:0000313" key="15">
    <source>
        <dbReference type="EMBL" id="QUI24488.1"/>
    </source>
</evidence>
<dbReference type="PROSITE" id="PS50109">
    <property type="entry name" value="HIS_KIN"/>
    <property type="match status" value="1"/>
</dbReference>
<keyword evidence="4" id="KW-1003">Cell membrane</keyword>
<evidence type="ECO:0000256" key="5">
    <source>
        <dbReference type="ARBA" id="ARBA00022553"/>
    </source>
</evidence>
<dbReference type="Pfam" id="PF06580">
    <property type="entry name" value="His_kinase"/>
    <property type="match status" value="1"/>
</dbReference>
<keyword evidence="11 12" id="KW-0472">Membrane</keyword>
<dbReference type="Gene3D" id="3.30.565.10">
    <property type="entry name" value="Histidine kinase-like ATPase, C-terminal domain"/>
    <property type="match status" value="1"/>
</dbReference>
<evidence type="ECO:0000256" key="10">
    <source>
        <dbReference type="ARBA" id="ARBA00023012"/>
    </source>
</evidence>
<evidence type="ECO:0000256" key="9">
    <source>
        <dbReference type="ARBA" id="ARBA00022989"/>
    </source>
</evidence>
<feature type="domain" description="HAMP" evidence="14">
    <location>
        <begin position="325"/>
        <end position="377"/>
    </location>
</feature>
<feature type="transmembrane region" description="Helical" evidence="12">
    <location>
        <begin position="301"/>
        <end position="323"/>
    </location>
</feature>
<dbReference type="CDD" id="cd06225">
    <property type="entry name" value="HAMP"/>
    <property type="match status" value="1"/>
</dbReference>
<dbReference type="Gene3D" id="3.30.450.20">
    <property type="entry name" value="PAS domain"/>
    <property type="match status" value="2"/>
</dbReference>
<dbReference type="SMART" id="SM00387">
    <property type="entry name" value="HATPase_c"/>
    <property type="match status" value="1"/>
</dbReference>
<evidence type="ECO:0000256" key="12">
    <source>
        <dbReference type="SAM" id="Phobius"/>
    </source>
</evidence>
<dbReference type="InterPro" id="IPR036890">
    <property type="entry name" value="HATPase_C_sf"/>
</dbReference>
<dbReference type="InterPro" id="IPR033479">
    <property type="entry name" value="dCache_1"/>
</dbReference>
<keyword evidence="6" id="KW-0808">Transferase</keyword>
<dbReference type="Pfam" id="PF02518">
    <property type="entry name" value="HATPase_c"/>
    <property type="match status" value="1"/>
</dbReference>
<dbReference type="EMBL" id="CP058649">
    <property type="protein sequence ID" value="QUI24488.1"/>
    <property type="molecule type" value="Genomic_DNA"/>
</dbReference>
<dbReference type="KEGG" id="vpy:HZI73_20250"/>
<dbReference type="InterPro" id="IPR003594">
    <property type="entry name" value="HATPase_dom"/>
</dbReference>
<dbReference type="Pfam" id="PF02743">
    <property type="entry name" value="dCache_1"/>
    <property type="match status" value="1"/>
</dbReference>
<dbReference type="PANTHER" id="PTHR34220:SF7">
    <property type="entry name" value="SENSOR HISTIDINE KINASE YPDA"/>
    <property type="match status" value="1"/>
</dbReference>
<evidence type="ECO:0000259" key="13">
    <source>
        <dbReference type="PROSITE" id="PS50109"/>
    </source>
</evidence>
<reference evidence="15" key="1">
    <citation type="submission" date="2020-07" db="EMBL/GenBank/DDBJ databases">
        <title>Vallitalea pronyensis genome.</title>
        <authorList>
            <person name="Postec A."/>
        </authorList>
    </citation>
    <scope>NUCLEOTIDE SEQUENCE</scope>
    <source>
        <strain evidence="15">FatNI3</strain>
    </source>
</reference>
<dbReference type="Proteomes" id="UP000683246">
    <property type="component" value="Chromosome"/>
</dbReference>
<dbReference type="InterPro" id="IPR050640">
    <property type="entry name" value="Bact_2-comp_sensor_kinase"/>
</dbReference>
<dbReference type="SUPFAM" id="SSF158472">
    <property type="entry name" value="HAMP domain-like"/>
    <property type="match status" value="1"/>
</dbReference>
<dbReference type="RefSeq" id="WP_212695181.1">
    <property type="nucleotide sequence ID" value="NZ_CP058649.1"/>
</dbReference>
<dbReference type="GO" id="GO:0005886">
    <property type="term" value="C:plasma membrane"/>
    <property type="evidence" value="ECO:0007669"/>
    <property type="project" value="UniProtKB-SubCell"/>
</dbReference>
<dbReference type="EC" id="2.7.13.3" evidence="3"/>
<evidence type="ECO:0000256" key="6">
    <source>
        <dbReference type="ARBA" id="ARBA00022679"/>
    </source>
</evidence>
<dbReference type="Gene3D" id="6.10.340.10">
    <property type="match status" value="1"/>
</dbReference>
<keyword evidence="8 15" id="KW-0418">Kinase</keyword>
<evidence type="ECO:0000256" key="1">
    <source>
        <dbReference type="ARBA" id="ARBA00000085"/>
    </source>
</evidence>
<dbReference type="AlphaFoldDB" id="A0A8J8MNK6"/>
<feature type="domain" description="Histidine kinase" evidence="13">
    <location>
        <begin position="488"/>
        <end position="594"/>
    </location>
</feature>
<evidence type="ECO:0000256" key="4">
    <source>
        <dbReference type="ARBA" id="ARBA00022475"/>
    </source>
</evidence>
<accession>A0A8J8MNK6</accession>
<keyword evidence="7 12" id="KW-0812">Transmembrane</keyword>
<evidence type="ECO:0000256" key="7">
    <source>
        <dbReference type="ARBA" id="ARBA00022692"/>
    </source>
</evidence>
<evidence type="ECO:0000256" key="8">
    <source>
        <dbReference type="ARBA" id="ARBA00022777"/>
    </source>
</evidence>
<dbReference type="InterPro" id="IPR005467">
    <property type="entry name" value="His_kinase_dom"/>
</dbReference>
<dbReference type="GO" id="GO:0000155">
    <property type="term" value="F:phosphorelay sensor kinase activity"/>
    <property type="evidence" value="ECO:0007669"/>
    <property type="project" value="InterPro"/>
</dbReference>
<evidence type="ECO:0000313" key="16">
    <source>
        <dbReference type="Proteomes" id="UP000683246"/>
    </source>
</evidence>
<name>A0A8J8MNK6_9FIRM</name>
<gene>
    <name evidence="15" type="ORF">HZI73_20250</name>
</gene>
<dbReference type="InterPro" id="IPR003660">
    <property type="entry name" value="HAMP_dom"/>
</dbReference>
<dbReference type="SUPFAM" id="SSF55874">
    <property type="entry name" value="ATPase domain of HSP90 chaperone/DNA topoisomerase II/histidine kinase"/>
    <property type="match status" value="1"/>
</dbReference>
<dbReference type="PANTHER" id="PTHR34220">
    <property type="entry name" value="SENSOR HISTIDINE KINASE YPDA"/>
    <property type="match status" value="1"/>
</dbReference>
<comment type="subcellular location">
    <subcellularLocation>
        <location evidence="2">Cell membrane</location>
        <topology evidence="2">Multi-pass membrane protein</topology>
    </subcellularLocation>
</comment>
<keyword evidence="10" id="KW-0902">Two-component regulatory system</keyword>
<evidence type="ECO:0000259" key="14">
    <source>
        <dbReference type="PROSITE" id="PS50885"/>
    </source>
</evidence>
<evidence type="ECO:0000256" key="3">
    <source>
        <dbReference type="ARBA" id="ARBA00012438"/>
    </source>
</evidence>
<proteinExistence type="predicted"/>
<dbReference type="Pfam" id="PF00672">
    <property type="entry name" value="HAMP"/>
    <property type="match status" value="1"/>
</dbReference>
<dbReference type="SMART" id="SM00304">
    <property type="entry name" value="HAMP"/>
    <property type="match status" value="1"/>
</dbReference>
<dbReference type="CDD" id="cd18773">
    <property type="entry name" value="PDC1_HK_sensor"/>
    <property type="match status" value="1"/>
</dbReference>
<evidence type="ECO:0000256" key="2">
    <source>
        <dbReference type="ARBA" id="ARBA00004651"/>
    </source>
</evidence>
<comment type="catalytic activity">
    <reaction evidence="1">
        <text>ATP + protein L-histidine = ADP + protein N-phospho-L-histidine.</text>
        <dbReference type="EC" id="2.7.13.3"/>
    </reaction>
</comment>
<keyword evidence="9 12" id="KW-1133">Transmembrane helix</keyword>
<dbReference type="PROSITE" id="PS50885">
    <property type="entry name" value="HAMP"/>
    <property type="match status" value="1"/>
</dbReference>
<sequence length="595" mass="68846">MEVTIIKNMIAFYRNKSIRYKMMLNYIVVILLTVVTLSMLNFNMVTRSLEEVTNNHTRQMVQQVQTNIEFYIMNMEKNIHIISEDTSLLKYINQEYESDENKQVLEQEILHTLDVYSQVELAISGMLFADAYGNYLSHNMEKIESTPLTMEFWYRQAVTNPDEVLLFSKPIRRNVRSVYDYYSADNVISIAKAVKDAQGTVKGVLMVDMKLTVIKDIIDSAVLGKSGFLYVADVHGDVVYAPINPIVYRIHPDLIRLNHQSSIHMIGNHSYQILKEFSKYTQWHVIGIFPTNETLSIIIEVIMYIILYGILILLFAILFSGFLTRSLTKPISKLRQLMARAEHGELEVRFDSKYQDEIGKLGNSFNHMIESMKNLINLVYVEQQKKREAELKAFQAQIKPHFLYNTLDTINWMASDYEADDISDMITSLTTLFRISLSKGKEMIPLREEIKHVESYLTIQMARYEDKFDYVLSADHKLRDCKVIKLILQPIVENAIYHGIKESEVKGNIWINVEQQGHILCLSVKDNGRGIDHETIKEMNLIFNGEKSKPSHYGIGMFNVNERLKLSFGHGYGIQIESIEGEGTTVYIRHPIIRD</sequence>
<keyword evidence="5" id="KW-0597">Phosphoprotein</keyword>
<organism evidence="15 16">
    <name type="scientific">Vallitalea pronyensis</name>
    <dbReference type="NCBI Taxonomy" id="1348613"/>
    <lineage>
        <taxon>Bacteria</taxon>
        <taxon>Bacillati</taxon>
        <taxon>Bacillota</taxon>
        <taxon>Clostridia</taxon>
        <taxon>Lachnospirales</taxon>
        <taxon>Vallitaleaceae</taxon>
        <taxon>Vallitalea</taxon>
    </lineage>
</organism>
<protein>
    <recommendedName>
        <fullName evidence="3">histidine kinase</fullName>
        <ecNumber evidence="3">2.7.13.3</ecNumber>
    </recommendedName>
</protein>
<evidence type="ECO:0000256" key="11">
    <source>
        <dbReference type="ARBA" id="ARBA00023136"/>
    </source>
</evidence>
<feature type="transmembrane region" description="Helical" evidence="12">
    <location>
        <begin position="23"/>
        <end position="42"/>
    </location>
</feature>
<dbReference type="InterPro" id="IPR010559">
    <property type="entry name" value="Sig_transdc_His_kin_internal"/>
</dbReference>
<keyword evidence="16" id="KW-1185">Reference proteome</keyword>